<organism evidence="1 2">
    <name type="scientific">Medicago truncatula</name>
    <name type="common">Barrel medic</name>
    <name type="synonym">Medicago tribuloides</name>
    <dbReference type="NCBI Taxonomy" id="3880"/>
    <lineage>
        <taxon>Eukaryota</taxon>
        <taxon>Viridiplantae</taxon>
        <taxon>Streptophyta</taxon>
        <taxon>Embryophyta</taxon>
        <taxon>Tracheophyta</taxon>
        <taxon>Spermatophyta</taxon>
        <taxon>Magnoliopsida</taxon>
        <taxon>eudicotyledons</taxon>
        <taxon>Gunneridae</taxon>
        <taxon>Pentapetalae</taxon>
        <taxon>rosids</taxon>
        <taxon>fabids</taxon>
        <taxon>Fabales</taxon>
        <taxon>Fabaceae</taxon>
        <taxon>Papilionoideae</taxon>
        <taxon>50 kb inversion clade</taxon>
        <taxon>NPAAA clade</taxon>
        <taxon>Hologalegina</taxon>
        <taxon>IRL clade</taxon>
        <taxon>Trifolieae</taxon>
        <taxon>Medicago</taxon>
    </lineage>
</organism>
<comment type="caution">
    <text evidence="1">The sequence shown here is derived from an EMBL/GenBank/DDBJ whole genome shotgun (WGS) entry which is preliminary data.</text>
</comment>
<proteinExistence type="predicted"/>
<evidence type="ECO:0000313" key="1">
    <source>
        <dbReference type="EMBL" id="RHN77957.1"/>
    </source>
</evidence>
<reference evidence="2" key="1">
    <citation type="journal article" date="2018" name="Nat. Plants">
        <title>Whole-genome landscape of Medicago truncatula symbiotic genes.</title>
        <authorList>
            <person name="Pecrix Y."/>
            <person name="Staton S.E."/>
            <person name="Sallet E."/>
            <person name="Lelandais-Briere C."/>
            <person name="Moreau S."/>
            <person name="Carrere S."/>
            <person name="Blein T."/>
            <person name="Jardinaud M.F."/>
            <person name="Latrasse D."/>
            <person name="Zouine M."/>
            <person name="Zahm M."/>
            <person name="Kreplak J."/>
            <person name="Mayjonade B."/>
            <person name="Satge C."/>
            <person name="Perez M."/>
            <person name="Cauet S."/>
            <person name="Marande W."/>
            <person name="Chantry-Darmon C."/>
            <person name="Lopez-Roques C."/>
            <person name="Bouchez O."/>
            <person name="Berard A."/>
            <person name="Debelle F."/>
            <person name="Munos S."/>
            <person name="Bendahmane A."/>
            <person name="Berges H."/>
            <person name="Niebel A."/>
            <person name="Buitink J."/>
            <person name="Frugier F."/>
            <person name="Benhamed M."/>
            <person name="Crespi M."/>
            <person name="Gouzy J."/>
            <person name="Gamas P."/>
        </authorList>
    </citation>
    <scope>NUCLEOTIDE SEQUENCE [LARGE SCALE GENOMIC DNA]</scope>
    <source>
        <strain evidence="2">cv. Jemalong A17</strain>
    </source>
</reference>
<dbReference type="Gramene" id="rna1468">
    <property type="protein sequence ID" value="RHN77957.1"/>
    <property type="gene ID" value="gene1468"/>
</dbReference>
<protein>
    <submittedName>
        <fullName evidence="1">Uncharacterized protein</fullName>
    </submittedName>
</protein>
<name>A0A396JTH3_MEDTR</name>
<evidence type="ECO:0000313" key="2">
    <source>
        <dbReference type="Proteomes" id="UP000265566"/>
    </source>
</evidence>
<accession>A0A396JTH3</accession>
<dbReference type="AlphaFoldDB" id="A0A396JTH3"/>
<sequence length="47" mass="5415">MRWGVPARALVIGDVSWKRRKRVKIRECLDELIDMVVVVKGKVCCSD</sequence>
<dbReference type="Proteomes" id="UP000265566">
    <property type="component" value="Chromosome 1"/>
</dbReference>
<gene>
    <name evidence="1" type="ORF">MtrunA17_Chr1g0160331</name>
</gene>
<dbReference type="EMBL" id="PSQE01000001">
    <property type="protein sequence ID" value="RHN77957.1"/>
    <property type="molecule type" value="Genomic_DNA"/>
</dbReference>